<accession>A0AAD4NQ70</accession>
<feature type="region of interest" description="Disordered" evidence="1">
    <location>
        <begin position="253"/>
        <end position="294"/>
    </location>
</feature>
<dbReference type="Proteomes" id="UP001199106">
    <property type="component" value="Unassembled WGS sequence"/>
</dbReference>
<feature type="compositionally biased region" description="Polar residues" evidence="1">
    <location>
        <begin position="253"/>
        <end position="263"/>
    </location>
</feature>
<organism evidence="2 3">
    <name type="scientific">Alternaria panax</name>
    <dbReference type="NCBI Taxonomy" id="48097"/>
    <lineage>
        <taxon>Eukaryota</taxon>
        <taxon>Fungi</taxon>
        <taxon>Dikarya</taxon>
        <taxon>Ascomycota</taxon>
        <taxon>Pezizomycotina</taxon>
        <taxon>Dothideomycetes</taxon>
        <taxon>Pleosporomycetidae</taxon>
        <taxon>Pleosporales</taxon>
        <taxon>Pleosporineae</taxon>
        <taxon>Pleosporaceae</taxon>
        <taxon>Alternaria</taxon>
        <taxon>Alternaria sect. Panax</taxon>
    </lineage>
</organism>
<reference evidence="2" key="1">
    <citation type="submission" date="2021-07" db="EMBL/GenBank/DDBJ databases">
        <title>Genome Resource of American Ginseng Black Spot Pathogen Alternaria panax.</title>
        <authorList>
            <person name="Qiu C."/>
            <person name="Wang W."/>
            <person name="Liu Z."/>
        </authorList>
    </citation>
    <scope>NUCLEOTIDE SEQUENCE</scope>
    <source>
        <strain evidence="2">BNCC115425</strain>
    </source>
</reference>
<feature type="region of interest" description="Disordered" evidence="1">
    <location>
        <begin position="393"/>
        <end position="417"/>
    </location>
</feature>
<evidence type="ECO:0000313" key="2">
    <source>
        <dbReference type="EMBL" id="KAG9191812.1"/>
    </source>
</evidence>
<evidence type="ECO:0000256" key="1">
    <source>
        <dbReference type="SAM" id="MobiDB-lite"/>
    </source>
</evidence>
<dbReference type="EMBL" id="JAANER010000003">
    <property type="protein sequence ID" value="KAG9191812.1"/>
    <property type="molecule type" value="Genomic_DNA"/>
</dbReference>
<name>A0AAD4NQ70_9PLEO</name>
<evidence type="ECO:0000313" key="3">
    <source>
        <dbReference type="Proteomes" id="UP001199106"/>
    </source>
</evidence>
<protein>
    <submittedName>
        <fullName evidence="2">Uncharacterized protein</fullName>
    </submittedName>
</protein>
<keyword evidence="3" id="KW-1185">Reference proteome</keyword>
<feature type="compositionally biased region" description="Polar residues" evidence="1">
    <location>
        <begin position="73"/>
        <end position="83"/>
    </location>
</feature>
<comment type="caution">
    <text evidence="2">The sequence shown here is derived from an EMBL/GenBank/DDBJ whole genome shotgun (WGS) entry which is preliminary data.</text>
</comment>
<feature type="compositionally biased region" description="Polar residues" evidence="1">
    <location>
        <begin position="405"/>
        <end position="417"/>
    </location>
</feature>
<proteinExistence type="predicted"/>
<feature type="region of interest" description="Disordered" evidence="1">
    <location>
        <begin position="333"/>
        <end position="353"/>
    </location>
</feature>
<gene>
    <name evidence="2" type="ORF">G6011_10546</name>
</gene>
<dbReference type="AlphaFoldDB" id="A0AAD4NQ70"/>
<sequence>MATNSRYFNDMPGLYTPSPSNARAKSQVSFFDAAPESPGHQVIDSHVHETRKRSRHGSTAHDAAIGGPWGGHTSASTRFSDTRSPPPLANDRYQLAGGMEGTHNDSRRDGDYDDYFNLQKQRGTWSVPPTPQVGLARQVAAGETHTTPNESKSWSIMGLVGGVAGVLLQFCTVPFRGFQAGGGARYSINAQEEVAAKLGLQDDPYQAGPVQQLPPVPNDDYGVQSVESITPECPRMAKRLRTADNWVVVGTNLETESRPSTPRLSERRLPDRSPSLIPRPVSRPNTVTPSYKRPSLIPVSRRSTVERRSFYGSPTTTPSSHKRVCSYSRQSYGSPAMFEDTSSKTASPLPKESQRLINKVRREEIEEDERMRRMSLQMTAMLREANEALGSKFEVKEYDDDQVSDNHGYNQQPSWYS</sequence>
<feature type="compositionally biased region" description="Basic residues" evidence="1">
    <location>
        <begin position="49"/>
        <end position="58"/>
    </location>
</feature>
<feature type="region of interest" description="Disordered" evidence="1">
    <location>
        <begin position="1"/>
        <end position="114"/>
    </location>
</feature>
<feature type="compositionally biased region" description="Polar residues" evidence="1">
    <location>
        <begin position="17"/>
        <end position="29"/>
    </location>
</feature>